<reference evidence="2" key="1">
    <citation type="journal article" date="2020" name="Stud. Mycol.">
        <title>101 Dothideomycetes genomes: a test case for predicting lifestyles and emergence of pathogens.</title>
        <authorList>
            <person name="Haridas S."/>
            <person name="Albert R."/>
            <person name="Binder M."/>
            <person name="Bloem J."/>
            <person name="Labutti K."/>
            <person name="Salamov A."/>
            <person name="Andreopoulos B."/>
            <person name="Baker S."/>
            <person name="Barry K."/>
            <person name="Bills G."/>
            <person name="Bluhm B."/>
            <person name="Cannon C."/>
            <person name="Castanera R."/>
            <person name="Culley D."/>
            <person name="Daum C."/>
            <person name="Ezra D."/>
            <person name="Gonzalez J."/>
            <person name="Henrissat B."/>
            <person name="Kuo A."/>
            <person name="Liang C."/>
            <person name="Lipzen A."/>
            <person name="Lutzoni F."/>
            <person name="Magnuson J."/>
            <person name="Mondo S."/>
            <person name="Nolan M."/>
            <person name="Ohm R."/>
            <person name="Pangilinan J."/>
            <person name="Park H.-J."/>
            <person name="Ramirez L."/>
            <person name="Alfaro M."/>
            <person name="Sun H."/>
            <person name="Tritt A."/>
            <person name="Yoshinaga Y."/>
            <person name="Zwiers L.-H."/>
            <person name="Turgeon B."/>
            <person name="Goodwin S."/>
            <person name="Spatafora J."/>
            <person name="Crous P."/>
            <person name="Grigoriev I."/>
        </authorList>
    </citation>
    <scope>NUCLEOTIDE SEQUENCE</scope>
    <source>
        <strain evidence="2">CBS 119925</strain>
    </source>
</reference>
<accession>A0A6A6VRS6</accession>
<dbReference type="EMBL" id="MU006561">
    <property type="protein sequence ID" value="KAF2752280.1"/>
    <property type="molecule type" value="Genomic_DNA"/>
</dbReference>
<gene>
    <name evidence="2" type="ORF">M011DRAFT_393524</name>
</gene>
<dbReference type="OrthoDB" id="5328412at2759"/>
<evidence type="ECO:0000256" key="1">
    <source>
        <dbReference type="SAM" id="MobiDB-lite"/>
    </source>
</evidence>
<organism evidence="2 3">
    <name type="scientific">Sporormia fimetaria CBS 119925</name>
    <dbReference type="NCBI Taxonomy" id="1340428"/>
    <lineage>
        <taxon>Eukaryota</taxon>
        <taxon>Fungi</taxon>
        <taxon>Dikarya</taxon>
        <taxon>Ascomycota</taxon>
        <taxon>Pezizomycotina</taxon>
        <taxon>Dothideomycetes</taxon>
        <taxon>Pleosporomycetidae</taxon>
        <taxon>Pleosporales</taxon>
        <taxon>Sporormiaceae</taxon>
        <taxon>Sporormia</taxon>
    </lineage>
</organism>
<dbReference type="Proteomes" id="UP000799440">
    <property type="component" value="Unassembled WGS sequence"/>
</dbReference>
<name>A0A6A6VRS6_9PLEO</name>
<feature type="region of interest" description="Disordered" evidence="1">
    <location>
        <begin position="183"/>
        <end position="216"/>
    </location>
</feature>
<sequence>MPPKRKDFLRPNPKPKAKAQEPQSENDFLEAADDFEQSAGKWRAGDAAKATRFYNRAIDMYNAGLQRYPKSFDLAYNKANLEYNMIQDERIAAILSDPIGLLQEALQSHRAAVALDKDNLDVQFNTAQVLTSLSEALIERGPEGKTSAKGMLEEAVSIFTKCLARQQDEYDQTQAAIAEVTASQNIEPEPQRAPPPPVAESQDVESSSSTTDGPVEWATVVEPITPDSLLETCTAQLGTLTTLLSACDPSELPTLQMHVESGLDTIETKIPAFIKQAQSFPRPVHVEEPQSGPQLSLTAAAPERQSTPEQDALLAAANFQAAICEGRYRAAQSTTMDYATKVEQLYAPLTSGAIESATLDPTQVDALSAYADALFSMASAISDRQQSSTSPPSSEDLEAQWTALTHAQTILTKLSSAPNASALTASQLANIFSVRGDIDLSRFHISLLEAANSTWAKSKAVLVSNAGVFYRGSRSYADRAGAAATRKIADAKAIVAEILKQALNGNVQVSPEWKAKTEEIMRVLQQMVEEGVISVDNGEHVIRTLA</sequence>
<evidence type="ECO:0008006" key="4">
    <source>
        <dbReference type="Google" id="ProtNLM"/>
    </source>
</evidence>
<feature type="region of interest" description="Disordered" evidence="1">
    <location>
        <begin position="1"/>
        <end position="25"/>
    </location>
</feature>
<dbReference type="AlphaFoldDB" id="A0A6A6VRS6"/>
<dbReference type="Gene3D" id="1.25.40.10">
    <property type="entry name" value="Tetratricopeptide repeat domain"/>
    <property type="match status" value="1"/>
</dbReference>
<dbReference type="SUPFAM" id="SSF48452">
    <property type="entry name" value="TPR-like"/>
    <property type="match status" value="1"/>
</dbReference>
<dbReference type="InterPro" id="IPR011990">
    <property type="entry name" value="TPR-like_helical_dom_sf"/>
</dbReference>
<proteinExistence type="predicted"/>
<keyword evidence="3" id="KW-1185">Reference proteome</keyword>
<evidence type="ECO:0000313" key="3">
    <source>
        <dbReference type="Proteomes" id="UP000799440"/>
    </source>
</evidence>
<protein>
    <recommendedName>
        <fullName evidence="4">TPR-like protein</fullName>
    </recommendedName>
</protein>
<evidence type="ECO:0000313" key="2">
    <source>
        <dbReference type="EMBL" id="KAF2752280.1"/>
    </source>
</evidence>